<protein>
    <recommendedName>
        <fullName evidence="4">Glycosyl hydrolase</fullName>
    </recommendedName>
</protein>
<dbReference type="Proteomes" id="UP000584670">
    <property type="component" value="Unassembled WGS sequence"/>
</dbReference>
<proteinExistence type="predicted"/>
<evidence type="ECO:0000313" key="2">
    <source>
        <dbReference type="EMBL" id="MBC2901125.1"/>
    </source>
</evidence>
<evidence type="ECO:0000313" key="3">
    <source>
        <dbReference type="Proteomes" id="UP000584670"/>
    </source>
</evidence>
<evidence type="ECO:0008006" key="4">
    <source>
        <dbReference type="Google" id="ProtNLM"/>
    </source>
</evidence>
<gene>
    <name evidence="2" type="ORF">H4N64_05815</name>
</gene>
<dbReference type="AlphaFoldDB" id="A0A7X1IYW4"/>
<dbReference type="EMBL" id="JACMSF010000004">
    <property type="protein sequence ID" value="MBC2901125.1"/>
    <property type="molecule type" value="Genomic_DNA"/>
</dbReference>
<comment type="caution">
    <text evidence="2">The sequence shown here is derived from an EMBL/GenBank/DDBJ whole genome shotgun (WGS) entry which is preliminary data.</text>
</comment>
<feature type="region of interest" description="Disordered" evidence="1">
    <location>
        <begin position="214"/>
        <end position="241"/>
    </location>
</feature>
<evidence type="ECO:0000256" key="1">
    <source>
        <dbReference type="SAM" id="MobiDB-lite"/>
    </source>
</evidence>
<reference evidence="2 3" key="1">
    <citation type="submission" date="2020-08" db="EMBL/GenBank/DDBJ databases">
        <title>Streptomyces sp. PSKA01 genome sequencing and assembly.</title>
        <authorList>
            <person name="Mandal S."/>
            <person name="Maiti P.K."/>
            <person name="Das P."/>
        </authorList>
    </citation>
    <scope>NUCLEOTIDE SEQUENCE [LARGE SCALE GENOMIC DNA]</scope>
    <source>
        <strain evidence="2 3">PSKA01</strain>
    </source>
</reference>
<accession>A0A7X1IYW4</accession>
<dbReference type="RefSeq" id="WP_186281002.1">
    <property type="nucleotide sequence ID" value="NZ_JACMSF010000004.1"/>
</dbReference>
<sequence length="241" mass="26563">MSPPEPDFRLDDFEAADERTEEAFSHTIGIEHDMLTALAEHHTPDGSQSYYVLHNGAVTWGIPGEPQLVALHLQRDMERRTFRFEHAQLPLPAMAQSWLIHRGCPPDAIGLMRGMGTAPADETTRALEQRLMGDGDHFALLHSYTRDDPDDMTTVVVLRALDDQRSPAPFRVLHEEADTDAGTHTLREGGFATVAEALQWCDKRLGGEVAPLPPVRLMARSTGPSGTAPAPPAQRPPGRNR</sequence>
<keyword evidence="3" id="KW-1185">Reference proteome</keyword>
<name>A0A7X1IYW4_9ACTN</name>
<organism evidence="2 3">
    <name type="scientific">Streptomyces cupreus</name>
    <dbReference type="NCBI Taxonomy" id="2759956"/>
    <lineage>
        <taxon>Bacteria</taxon>
        <taxon>Bacillati</taxon>
        <taxon>Actinomycetota</taxon>
        <taxon>Actinomycetes</taxon>
        <taxon>Kitasatosporales</taxon>
        <taxon>Streptomycetaceae</taxon>
        <taxon>Streptomyces</taxon>
    </lineage>
</organism>